<evidence type="ECO:0000313" key="4">
    <source>
        <dbReference type="Proteomes" id="UP000323000"/>
    </source>
</evidence>
<sequence>METRSAKRRKLWFAENYDSDNGIDRISDLPDVILHQILFLLPIKSIARTSLLSKRWRSLWSTFPDLDFNTINNHPSDITSSSTTSKLNKTSAKKSSSSPRFVSFKDLDLVSQVLSLRDKNSDIRILRFRSHLSFSCLNGLIRRAIRQNVHELDIDVATDDYFNLPRCVITSESLRSLRLKSRSPGFRLPPSSVVSGGFRSLHALSLSLVISFNQPYLLDLFTDSSFPHLRTLYLDACKGLKQIKIGCRALVDVTLERCLQLHGLDVSGAKLERLRVASSLDAYCGKSWVKINAPKLKSLRWEFNAITGSSCLENLTSLHEASIGFIVPEELTMAKLQSVSNFLLGLSHVHCLTLESQCIEILSNKNYFPHLQHPYNNLQSLELHTGFKKHNVRGLACLFRSTPSLHSLIVKIINDYKIVRRFFHCFPSQQWNRDLWDMYSSEEEQYWQSQTLTLKSFLENLNVVEIHGFLECENEVSLAKFFLKHGKALQEMTLCTGHCNYRDSLQRQKIRSQMMGFSRASSNAKISFH</sequence>
<dbReference type="SMART" id="SM00256">
    <property type="entry name" value="FBOX"/>
    <property type="match status" value="1"/>
</dbReference>
<dbReference type="EMBL" id="VAHF01000009">
    <property type="protein sequence ID" value="TXG55297.1"/>
    <property type="molecule type" value="Genomic_DNA"/>
</dbReference>
<dbReference type="Gene3D" id="3.80.10.10">
    <property type="entry name" value="Ribonuclease Inhibitor"/>
    <property type="match status" value="1"/>
</dbReference>
<dbReference type="SUPFAM" id="SSF81383">
    <property type="entry name" value="F-box domain"/>
    <property type="match status" value="1"/>
</dbReference>
<dbReference type="InterPro" id="IPR001810">
    <property type="entry name" value="F-box_dom"/>
</dbReference>
<evidence type="ECO:0000256" key="1">
    <source>
        <dbReference type="SAM" id="MobiDB-lite"/>
    </source>
</evidence>
<dbReference type="PANTHER" id="PTHR31900:SF30">
    <property type="entry name" value="SUPERFAMILY PROTEIN, PUTATIVE-RELATED"/>
    <property type="match status" value="1"/>
</dbReference>
<name>A0A5C7HEC3_9ROSI</name>
<dbReference type="InterPro" id="IPR055357">
    <property type="entry name" value="LRR_At1g61320_AtMIF1"/>
</dbReference>
<feature type="region of interest" description="Disordered" evidence="1">
    <location>
        <begin position="78"/>
        <end position="97"/>
    </location>
</feature>
<reference evidence="4" key="1">
    <citation type="journal article" date="2019" name="Gigascience">
        <title>De novo genome assembly of the endangered Acer yangbiense, a plant species with extremely small populations endemic to Yunnan Province, China.</title>
        <authorList>
            <person name="Yang J."/>
            <person name="Wariss H.M."/>
            <person name="Tao L."/>
            <person name="Zhang R."/>
            <person name="Yun Q."/>
            <person name="Hollingsworth P."/>
            <person name="Dao Z."/>
            <person name="Luo G."/>
            <person name="Guo H."/>
            <person name="Ma Y."/>
            <person name="Sun W."/>
        </authorList>
    </citation>
    <scope>NUCLEOTIDE SEQUENCE [LARGE SCALE GENOMIC DNA]</scope>
    <source>
        <strain evidence="4">cv. Malutang</strain>
    </source>
</reference>
<dbReference type="AlphaFoldDB" id="A0A5C7HEC3"/>
<organism evidence="3 4">
    <name type="scientific">Acer yangbiense</name>
    <dbReference type="NCBI Taxonomy" id="1000413"/>
    <lineage>
        <taxon>Eukaryota</taxon>
        <taxon>Viridiplantae</taxon>
        <taxon>Streptophyta</taxon>
        <taxon>Embryophyta</taxon>
        <taxon>Tracheophyta</taxon>
        <taxon>Spermatophyta</taxon>
        <taxon>Magnoliopsida</taxon>
        <taxon>eudicotyledons</taxon>
        <taxon>Gunneridae</taxon>
        <taxon>Pentapetalae</taxon>
        <taxon>rosids</taxon>
        <taxon>malvids</taxon>
        <taxon>Sapindales</taxon>
        <taxon>Sapindaceae</taxon>
        <taxon>Hippocastanoideae</taxon>
        <taxon>Acereae</taxon>
        <taxon>Acer</taxon>
    </lineage>
</organism>
<keyword evidence="4" id="KW-1185">Reference proteome</keyword>
<dbReference type="SUPFAM" id="SSF52047">
    <property type="entry name" value="RNI-like"/>
    <property type="match status" value="1"/>
</dbReference>
<comment type="caution">
    <text evidence="3">The sequence shown here is derived from an EMBL/GenBank/DDBJ whole genome shotgun (WGS) entry which is preliminary data.</text>
</comment>
<evidence type="ECO:0000259" key="2">
    <source>
        <dbReference type="PROSITE" id="PS50181"/>
    </source>
</evidence>
<dbReference type="Pfam" id="PF23622">
    <property type="entry name" value="LRR_At1g61320_AtMIF1"/>
    <property type="match status" value="1"/>
</dbReference>
<dbReference type="InterPro" id="IPR006566">
    <property type="entry name" value="FBD"/>
</dbReference>
<gene>
    <name evidence="3" type="ORF">EZV62_020553</name>
</gene>
<dbReference type="InterPro" id="IPR050232">
    <property type="entry name" value="FBL13/AtMIF1-like"/>
</dbReference>
<dbReference type="Pfam" id="PF00646">
    <property type="entry name" value="F-box"/>
    <property type="match status" value="1"/>
</dbReference>
<dbReference type="SMART" id="SM00579">
    <property type="entry name" value="FBD"/>
    <property type="match status" value="1"/>
</dbReference>
<dbReference type="InterPro" id="IPR032675">
    <property type="entry name" value="LRR_dom_sf"/>
</dbReference>
<dbReference type="PROSITE" id="PS50181">
    <property type="entry name" value="FBOX"/>
    <property type="match status" value="1"/>
</dbReference>
<dbReference type="OrthoDB" id="1868670at2759"/>
<proteinExistence type="predicted"/>
<feature type="compositionally biased region" description="Low complexity" evidence="1">
    <location>
        <begin position="79"/>
        <end position="97"/>
    </location>
</feature>
<accession>A0A5C7HEC3</accession>
<dbReference type="Pfam" id="PF08387">
    <property type="entry name" value="FBD"/>
    <property type="match status" value="1"/>
</dbReference>
<dbReference type="CDD" id="cd22160">
    <property type="entry name" value="F-box_AtFBL13-like"/>
    <property type="match status" value="1"/>
</dbReference>
<dbReference type="Gene3D" id="1.20.1280.50">
    <property type="match status" value="1"/>
</dbReference>
<dbReference type="InterPro" id="IPR036047">
    <property type="entry name" value="F-box-like_dom_sf"/>
</dbReference>
<dbReference type="InterPro" id="IPR053781">
    <property type="entry name" value="F-box_AtFBL13-like"/>
</dbReference>
<protein>
    <recommendedName>
        <fullName evidence="2">F-box domain-containing protein</fullName>
    </recommendedName>
</protein>
<evidence type="ECO:0000313" key="3">
    <source>
        <dbReference type="EMBL" id="TXG55297.1"/>
    </source>
</evidence>
<feature type="domain" description="F-box" evidence="2">
    <location>
        <begin position="23"/>
        <end position="71"/>
    </location>
</feature>
<dbReference type="PANTHER" id="PTHR31900">
    <property type="entry name" value="F-BOX/RNI SUPERFAMILY PROTEIN-RELATED"/>
    <property type="match status" value="1"/>
</dbReference>
<dbReference type="Proteomes" id="UP000323000">
    <property type="component" value="Chromosome 9"/>
</dbReference>